<protein>
    <submittedName>
        <fullName evidence="3">Uncharacterized protein</fullName>
    </submittedName>
</protein>
<gene>
    <name evidence="3" type="ordered locus">Strop_0896</name>
</gene>
<feature type="transmembrane region" description="Helical" evidence="2">
    <location>
        <begin position="145"/>
        <end position="167"/>
    </location>
</feature>
<dbReference type="PATRIC" id="fig|369723.5.peg.914"/>
<keyword evidence="2" id="KW-0472">Membrane</keyword>
<dbReference type="AlphaFoldDB" id="A4X3C3"/>
<dbReference type="Pfam" id="PF22564">
    <property type="entry name" value="HAAS"/>
    <property type="match status" value="1"/>
</dbReference>
<dbReference type="KEGG" id="stp:Strop_0896"/>
<evidence type="ECO:0000256" key="1">
    <source>
        <dbReference type="SAM" id="MobiDB-lite"/>
    </source>
</evidence>
<dbReference type="HOGENOM" id="CLU_856944_0_0_11"/>
<feature type="region of interest" description="Disordered" evidence="1">
    <location>
        <begin position="278"/>
        <end position="348"/>
    </location>
</feature>
<dbReference type="RefSeq" id="WP_011904807.1">
    <property type="nucleotide sequence ID" value="NC_009380.1"/>
</dbReference>
<keyword evidence="4" id="KW-1185">Reference proteome</keyword>
<feature type="transmembrane region" description="Helical" evidence="2">
    <location>
        <begin position="110"/>
        <end position="133"/>
    </location>
</feature>
<dbReference type="STRING" id="369723.Strop_0896"/>
<accession>A4X3C3</accession>
<evidence type="ECO:0000256" key="2">
    <source>
        <dbReference type="SAM" id="Phobius"/>
    </source>
</evidence>
<feature type="transmembrane region" description="Helical" evidence="2">
    <location>
        <begin position="179"/>
        <end position="199"/>
    </location>
</feature>
<name>A4X3C3_SALTO</name>
<evidence type="ECO:0000313" key="3">
    <source>
        <dbReference type="EMBL" id="ABP53373.1"/>
    </source>
</evidence>
<feature type="compositionally biased region" description="Low complexity" evidence="1">
    <location>
        <begin position="311"/>
        <end position="322"/>
    </location>
</feature>
<dbReference type="EMBL" id="CP000667">
    <property type="protein sequence ID" value="ABP53373.1"/>
    <property type="molecule type" value="Genomic_DNA"/>
</dbReference>
<dbReference type="Proteomes" id="UP000000235">
    <property type="component" value="Chromosome"/>
</dbReference>
<keyword evidence="2" id="KW-0812">Transmembrane</keyword>
<sequence length="348" mass="36897">MTVTEQEIHDYVARVRGALADLPPSVRDELTEDLSEHLAVVAAESGGSLVERLGAPEAYAVELRVAAGVDAGRGAAAHRLTAYISRARARLSTLDRQLGAPLGYPTVRAFLHLLAPGWWILRGYLAAMLLTVISTGSDIGVLPRFAGSLQLGLMTLAALVVASVMLGRRQARLWNWPRGLLVLGNLVLVGFGLMGLINLEIGRGDGDFYAPISVDSEYAHISDVFVYDSEGRLVEYARLFDQNGDPIRLGYPECPDLQNLNGNANPLLRGYPYCPDAAPFGPRPTSDASPPTLPAPPGTVQQESAAPPTTPENSPTTPENSPATPENHPTTAEPALSSAPTPSVAPTG</sequence>
<dbReference type="eggNOG" id="COG4709">
    <property type="taxonomic scope" value="Bacteria"/>
</dbReference>
<evidence type="ECO:0000313" key="4">
    <source>
        <dbReference type="Proteomes" id="UP000000235"/>
    </source>
</evidence>
<organism evidence="3 4">
    <name type="scientific">Salinispora tropica (strain ATCC BAA-916 / DSM 44818 / JCM 13857 / NBRC 105044 / CNB-440)</name>
    <dbReference type="NCBI Taxonomy" id="369723"/>
    <lineage>
        <taxon>Bacteria</taxon>
        <taxon>Bacillati</taxon>
        <taxon>Actinomycetota</taxon>
        <taxon>Actinomycetes</taxon>
        <taxon>Micromonosporales</taxon>
        <taxon>Micromonosporaceae</taxon>
        <taxon>Salinispora</taxon>
    </lineage>
</organism>
<feature type="compositionally biased region" description="Polar residues" evidence="1">
    <location>
        <begin position="338"/>
        <end position="348"/>
    </location>
</feature>
<keyword evidence="2" id="KW-1133">Transmembrane helix</keyword>
<reference evidence="4" key="1">
    <citation type="journal article" date="2007" name="Proc. Natl. Acad. Sci. U.S.A.">
        <title>Genome sequencing reveals complex secondary metabolome in the marine actinomycete Salinispora tropica.</title>
        <authorList>
            <person name="Udwary D.W."/>
            <person name="Zeigler L."/>
            <person name="Asolkar R.N."/>
            <person name="Singan V."/>
            <person name="Lapidus A."/>
            <person name="Fenical W."/>
            <person name="Jensen P.R."/>
            <person name="Moore B.S."/>
        </authorList>
    </citation>
    <scope>NUCLEOTIDE SEQUENCE [LARGE SCALE GENOMIC DNA]</scope>
    <source>
        <strain evidence="4">ATCC BAA-916 / DSM 44818 / CNB-440</strain>
    </source>
</reference>
<proteinExistence type="predicted"/>